<keyword evidence="2 4" id="KW-0863">Zinc-finger</keyword>
<keyword evidence="3" id="KW-0862">Zinc</keyword>
<evidence type="ECO:0000256" key="2">
    <source>
        <dbReference type="ARBA" id="ARBA00022771"/>
    </source>
</evidence>
<dbReference type="SUPFAM" id="SSF48371">
    <property type="entry name" value="ARM repeat"/>
    <property type="match status" value="1"/>
</dbReference>
<dbReference type="Proteomes" id="UP001642409">
    <property type="component" value="Unassembled WGS sequence"/>
</dbReference>
<dbReference type="AlphaFoldDB" id="A0AA86N4F4"/>
<dbReference type="GO" id="GO:0008270">
    <property type="term" value="F:zinc ion binding"/>
    <property type="evidence" value="ECO:0007669"/>
    <property type="project" value="UniProtKB-KW"/>
</dbReference>
<feature type="domain" description="FYVE-type" evidence="5">
    <location>
        <begin position="37"/>
        <end position="83"/>
    </location>
</feature>
<dbReference type="InterPro" id="IPR000306">
    <property type="entry name" value="Znf_FYVE"/>
</dbReference>
<dbReference type="PANTHER" id="PTHR45748">
    <property type="entry name" value="1-PHOSPHATIDYLINOSITOL 3-PHOSPHATE 5-KINASE-RELATED"/>
    <property type="match status" value="1"/>
</dbReference>
<dbReference type="EMBL" id="CAXDID020000700">
    <property type="protein sequence ID" value="CAL6111062.1"/>
    <property type="molecule type" value="Genomic_DNA"/>
</dbReference>
<keyword evidence="9" id="KW-1185">Reference proteome</keyword>
<evidence type="ECO:0000313" key="7">
    <source>
        <dbReference type="EMBL" id="CAL6045451.1"/>
    </source>
</evidence>
<dbReference type="InterPro" id="IPR016024">
    <property type="entry name" value="ARM-type_fold"/>
</dbReference>
<comment type="caution">
    <text evidence="6">The sequence shown here is derived from an EMBL/GenBank/DDBJ whole genome shotgun (WGS) entry which is preliminary data.</text>
</comment>
<evidence type="ECO:0000313" key="6">
    <source>
        <dbReference type="EMBL" id="CAI9912847.1"/>
    </source>
</evidence>
<sequence>MSDIVKYDDYLRTGIDPNPYLTQPLDEIMHSSDWAPDSSDDVCQMCYCKFTLFNRRHHCRCCGQLYCAKCCPPSDDIRLCVLCCFSFISADPENQPKTMEDFCKFDAVNEILAADSNEILLEQVVLIIGNYMRNDNARKLTLKHFPKVFSTAYFQITHSLNVRAAIGLFINFTQTQLDFDFDFNFELEVAKKLPGESLTDLARLWVNLSSTKAWAEKFAANEEIDKIVWFLYKEVGMAGKLSVLNIITNLIRVDQDMTKLVDEQIQEDLEAYIADPDQLTANTSIRLLSELIHVEAFHHLFAKTLFKQIVLNYKKDNQGLTKLATIHFFNEVIKSDFQEYCFQKQVTFLAVEDETLLEAMIKTDPELLNELVVENELVEQAVDMITEMEEYKTLRKLLKGTELGDALRK</sequence>
<name>A0AA86N4F4_9EUKA</name>
<reference evidence="7 9" key="2">
    <citation type="submission" date="2024-07" db="EMBL/GenBank/DDBJ databases">
        <authorList>
            <person name="Akdeniz Z."/>
        </authorList>
    </citation>
    <scope>NUCLEOTIDE SEQUENCE [LARGE SCALE GENOMIC DNA]</scope>
</reference>
<dbReference type="EMBL" id="CATOUU010000005">
    <property type="protein sequence ID" value="CAI9912847.1"/>
    <property type="molecule type" value="Genomic_DNA"/>
</dbReference>
<evidence type="ECO:0000256" key="4">
    <source>
        <dbReference type="PROSITE-ProRule" id="PRU00091"/>
    </source>
</evidence>
<dbReference type="EMBL" id="CAXDID020000163">
    <property type="protein sequence ID" value="CAL6045451.1"/>
    <property type="molecule type" value="Genomic_DNA"/>
</dbReference>
<keyword evidence="1" id="KW-0479">Metal-binding</keyword>
<dbReference type="InterPro" id="IPR011011">
    <property type="entry name" value="Znf_FYVE_PHD"/>
</dbReference>
<proteinExistence type="predicted"/>
<evidence type="ECO:0000256" key="1">
    <source>
        <dbReference type="ARBA" id="ARBA00022723"/>
    </source>
</evidence>
<accession>A0AA86N4F4</accession>
<dbReference type="SUPFAM" id="SSF57903">
    <property type="entry name" value="FYVE/PHD zinc finger"/>
    <property type="match status" value="1"/>
</dbReference>
<dbReference type="Pfam" id="PF01363">
    <property type="entry name" value="FYVE"/>
    <property type="match status" value="1"/>
</dbReference>
<evidence type="ECO:0000313" key="9">
    <source>
        <dbReference type="Proteomes" id="UP001642409"/>
    </source>
</evidence>
<evidence type="ECO:0000256" key="3">
    <source>
        <dbReference type="ARBA" id="ARBA00022833"/>
    </source>
</evidence>
<gene>
    <name evidence="7" type="ORF">HINF_LOCUS41046</name>
    <name evidence="6" type="ORF">HINF_LOCUS492</name>
    <name evidence="8" type="ORF">HINF_LOCUS76217</name>
</gene>
<dbReference type="InterPro" id="IPR017455">
    <property type="entry name" value="Znf_FYVE-rel"/>
</dbReference>
<dbReference type="PROSITE" id="PS50178">
    <property type="entry name" value="ZF_FYVE"/>
    <property type="match status" value="1"/>
</dbReference>
<dbReference type="InterPro" id="IPR013083">
    <property type="entry name" value="Znf_RING/FYVE/PHD"/>
</dbReference>
<organism evidence="6">
    <name type="scientific">Hexamita inflata</name>
    <dbReference type="NCBI Taxonomy" id="28002"/>
    <lineage>
        <taxon>Eukaryota</taxon>
        <taxon>Metamonada</taxon>
        <taxon>Diplomonadida</taxon>
        <taxon>Hexamitidae</taxon>
        <taxon>Hexamitinae</taxon>
        <taxon>Hexamita</taxon>
    </lineage>
</organism>
<evidence type="ECO:0000259" key="5">
    <source>
        <dbReference type="PROSITE" id="PS50178"/>
    </source>
</evidence>
<reference evidence="6" key="1">
    <citation type="submission" date="2023-06" db="EMBL/GenBank/DDBJ databases">
        <authorList>
            <person name="Kurt Z."/>
        </authorList>
    </citation>
    <scope>NUCLEOTIDE SEQUENCE</scope>
</reference>
<protein>
    <submittedName>
        <fullName evidence="6">FYVE zinc finger domain-containing protein</fullName>
    </submittedName>
    <submittedName>
        <fullName evidence="7">FYVE_zinc finger domain-containing protein</fullName>
    </submittedName>
</protein>
<dbReference type="SMART" id="SM00064">
    <property type="entry name" value="FYVE"/>
    <property type="match status" value="1"/>
</dbReference>
<evidence type="ECO:0000313" key="8">
    <source>
        <dbReference type="EMBL" id="CAL6111062.1"/>
    </source>
</evidence>
<dbReference type="Gene3D" id="3.30.40.10">
    <property type="entry name" value="Zinc/RING finger domain, C3HC4 (zinc finger)"/>
    <property type="match status" value="1"/>
</dbReference>